<dbReference type="Gene3D" id="3.30.530.20">
    <property type="match status" value="1"/>
</dbReference>
<feature type="binding site" evidence="5">
    <location>
        <begin position="25"/>
        <end position="32"/>
    </location>
    <ligand>
        <name>ATP</name>
        <dbReference type="ChEBI" id="CHEBI:30616"/>
    </ligand>
</feature>
<dbReference type="InterPro" id="IPR023393">
    <property type="entry name" value="START-like_dom_sf"/>
</dbReference>
<dbReference type="InterPro" id="IPR019821">
    <property type="entry name" value="Kinesin_motor_CS"/>
</dbReference>
<evidence type="ECO:0000256" key="1">
    <source>
        <dbReference type="ARBA" id="ARBA00022741"/>
    </source>
</evidence>
<dbReference type="Pfam" id="PF01852">
    <property type="entry name" value="START"/>
    <property type="match status" value="1"/>
</dbReference>
<comment type="caution">
    <text evidence="6">The sequence shown here is derived from an EMBL/GenBank/DDBJ whole genome shotgun (WGS) entry which is preliminary data.</text>
</comment>
<evidence type="ECO:0000256" key="2">
    <source>
        <dbReference type="ARBA" id="ARBA00022840"/>
    </source>
</evidence>
<dbReference type="Pfam" id="PF00498">
    <property type="entry name" value="FHA"/>
    <property type="match status" value="1"/>
</dbReference>
<dbReference type="InterPro" id="IPR000253">
    <property type="entry name" value="FHA_dom"/>
</dbReference>
<dbReference type="InterPro" id="IPR002913">
    <property type="entry name" value="START_lipid-bd_dom"/>
</dbReference>
<dbReference type="SUPFAM" id="SSF52540">
    <property type="entry name" value="P-loop containing nucleoside triphosphate hydrolases"/>
    <property type="match status" value="1"/>
</dbReference>
<dbReference type="PRINTS" id="PR00380">
    <property type="entry name" value="KINESINHEAVY"/>
</dbReference>
<keyword evidence="4 5" id="KW-0505">Motor protein</keyword>
<organism evidence="6 7">
    <name type="scientific">Paramuricea clavata</name>
    <name type="common">Red gorgonian</name>
    <name type="synonym">Violescent sea-whip</name>
    <dbReference type="NCBI Taxonomy" id="317549"/>
    <lineage>
        <taxon>Eukaryota</taxon>
        <taxon>Metazoa</taxon>
        <taxon>Cnidaria</taxon>
        <taxon>Anthozoa</taxon>
        <taxon>Octocorallia</taxon>
        <taxon>Malacalcyonacea</taxon>
        <taxon>Plexauridae</taxon>
        <taxon>Paramuricea</taxon>
    </lineage>
</organism>
<keyword evidence="7" id="KW-1185">Reference proteome</keyword>
<feature type="non-terminal residue" evidence="6">
    <location>
        <position position="1350"/>
    </location>
</feature>
<dbReference type="InterPro" id="IPR027417">
    <property type="entry name" value="P-loop_NTPase"/>
</dbReference>
<name>A0A7D9HIR5_PARCT</name>
<dbReference type="PANTHER" id="PTHR47117">
    <property type="entry name" value="STAR-RELATED LIPID TRANSFER PROTEIN 9"/>
    <property type="match status" value="1"/>
</dbReference>
<dbReference type="Proteomes" id="UP001152795">
    <property type="component" value="Unassembled WGS sequence"/>
</dbReference>
<dbReference type="GO" id="GO:0008289">
    <property type="term" value="F:lipid binding"/>
    <property type="evidence" value="ECO:0007669"/>
    <property type="project" value="InterPro"/>
</dbReference>
<comment type="similarity">
    <text evidence="5">Belongs to the TRAFAC class myosin-kinesin ATPase superfamily. Kinesin family.</text>
</comment>
<dbReference type="InterPro" id="IPR001752">
    <property type="entry name" value="Kinesin_motor_dom"/>
</dbReference>
<keyword evidence="1 5" id="KW-0547">Nucleotide-binding</keyword>
<dbReference type="OrthoDB" id="3176171at2759"/>
<dbReference type="GO" id="GO:0005524">
    <property type="term" value="F:ATP binding"/>
    <property type="evidence" value="ECO:0007669"/>
    <property type="project" value="UniProtKB-UniRule"/>
</dbReference>
<evidence type="ECO:0000256" key="4">
    <source>
        <dbReference type="ARBA" id="ARBA00023175"/>
    </source>
</evidence>
<dbReference type="PROSITE" id="PS00411">
    <property type="entry name" value="KINESIN_MOTOR_1"/>
    <property type="match status" value="1"/>
</dbReference>
<gene>
    <name evidence="6" type="ORF">PACLA_8A062588</name>
</gene>
<sequence>VFQDLGTMVLDAACEGYNACVFAYGQTGAGKTYTMMGTQNDPGLIPRICEGLYKHGSVNSNDQESFRMEVSYLEIYNEQVLDLLRVNPSQRKRDILPARMRVREHPKDGPYVQGLTKHDAPDYAAIESLLNQGNQLRKTAATKMNDHSSRSHAIFTIKYTQAKFVAGLPSEITSKINLVDLAGSERAAKSGATGERLKEGGNINRSLTTLGSVISALAERSSQKDATQRKLFIPYRDSVLTWLLKDSLGGNSKTIMIAAIAPGDCSYGETMSTLRYADRAKNIINAPTVNEDANVKLIRELKAEIERLKSVIDGDHSQVRRSVGIETVDEAQKLLEGTENKMERHLRDWADKWRDTLLIMEENDLGLYKHRSTLRIDMDPPHLVLLDDDPLNTSITIFSLKEGENFIGNIHAEEELDLVFDNEGIQNEHCVVTYDTTTVMLNPLNGYCQVNEKVITEPTKLSQGDVLLLGQDIRLKFNYPQEACFLREKRRSGHFTRSRSMDKSIPTLSTSRLEEVTCTFNDQPLSPESGVEMDINEEDETEEKTADNLKQQVEELLAKYKQSEIERLELEAKNKRELEAKDKEIEKQAKELLQLQKSDEAKLQQYQKHLQDLREELSDEKSSVRSELMQQMEKLFVKMKNANNGLVEGSKKDLDRQRRRLNKQLKREWSKLDQYEMKLIEVEAEKRRITQDAETRLKEERTKSEVERKRRLEEVETQKKSLQEILEGHLKEREDARRGLDGAKRESRKWSEKIDENLDVFWKKLTKLEWLQYKLCTDQLESEDTTDEIAEIMMKIKTVNNDLEILESQNDKNCEKLREAEAELEEKGKLLESCEVKVQQSLSEMAEVRDKLVECQQRFGEELGDVVNIVSLERDADLVKIEKDREILMSKHLEHQSALEVLVNENLESSDDDDSVEIKEIKSRVVELVRSVSPGLDDESLQSQIIEKKLQIHYQQAEVGKKEDERKVLQAHEERFQELTREVQMQRESEQHILQEKINALQEMLDNEETNESANYYESESSSLVSAQRRMFDVDKELSHKIRERREIEAKLEHVKKQMEQQAECNQEQFREILERLQRQGKDVDRDIQDIRKMLQSEAEEYLKRLKTENFTVLEPLNNSTFSKIANEAADEILKEIELASHVPELAKTHKDIKRDCGGWRYEGHEKDVHVLRKEDSCEAVHSFLGRGIIRASPRAVLQTVSTPPSRFVYDRIDQGTIIRCHYLNIRIVEKIADNLTIVHMLHETQRCLFKTSRDFCFVSMDREKDGKLILASQSVEHPSCPEVKGVQRAKILSSGWVIEPITVKGQPCSLVWYLTQVFLGRSIPSKLVNLVSKRQPLSVAYLREYLVAE</sequence>
<evidence type="ECO:0000256" key="5">
    <source>
        <dbReference type="PROSITE-ProRule" id="PRU00283"/>
    </source>
</evidence>
<dbReference type="EMBL" id="CACRXK020000625">
    <property type="protein sequence ID" value="CAB3983538.1"/>
    <property type="molecule type" value="Genomic_DNA"/>
</dbReference>
<dbReference type="FunFam" id="3.40.850.10:FF:000021">
    <property type="entry name" value="kinesin-like protein KIF16B isoform X1"/>
    <property type="match status" value="1"/>
</dbReference>
<dbReference type="PROSITE" id="PS50067">
    <property type="entry name" value="KINESIN_MOTOR_2"/>
    <property type="match status" value="1"/>
</dbReference>
<protein>
    <submittedName>
        <fullName evidence="6">Kinesin KIF16B</fullName>
    </submittedName>
</protein>
<accession>A0A7D9HIR5</accession>
<dbReference type="PROSITE" id="PS50848">
    <property type="entry name" value="START"/>
    <property type="match status" value="1"/>
</dbReference>
<dbReference type="InterPro" id="IPR036961">
    <property type="entry name" value="Kinesin_motor_dom_sf"/>
</dbReference>
<dbReference type="SUPFAM" id="SSF55961">
    <property type="entry name" value="Bet v1-like"/>
    <property type="match status" value="1"/>
</dbReference>
<dbReference type="GO" id="GO:0007018">
    <property type="term" value="P:microtubule-based movement"/>
    <property type="evidence" value="ECO:0007669"/>
    <property type="project" value="InterPro"/>
</dbReference>
<reference evidence="6" key="1">
    <citation type="submission" date="2020-04" db="EMBL/GenBank/DDBJ databases">
        <authorList>
            <person name="Alioto T."/>
            <person name="Alioto T."/>
            <person name="Gomez Garrido J."/>
        </authorList>
    </citation>
    <scope>NUCLEOTIDE SEQUENCE</scope>
    <source>
        <strain evidence="6">A484AB</strain>
    </source>
</reference>
<dbReference type="SUPFAM" id="SSF49879">
    <property type="entry name" value="SMAD/FHA domain"/>
    <property type="match status" value="1"/>
</dbReference>
<evidence type="ECO:0000256" key="3">
    <source>
        <dbReference type="ARBA" id="ARBA00023054"/>
    </source>
</evidence>
<dbReference type="GO" id="GO:0008017">
    <property type="term" value="F:microtubule binding"/>
    <property type="evidence" value="ECO:0007669"/>
    <property type="project" value="InterPro"/>
</dbReference>
<dbReference type="Gene3D" id="2.60.200.20">
    <property type="match status" value="1"/>
</dbReference>
<dbReference type="InterPro" id="IPR008984">
    <property type="entry name" value="SMAD_FHA_dom_sf"/>
</dbReference>
<evidence type="ECO:0000313" key="6">
    <source>
        <dbReference type="EMBL" id="CAB3983538.1"/>
    </source>
</evidence>
<dbReference type="PANTHER" id="PTHR47117:SF1">
    <property type="entry name" value="STAR-RELATED LIPID TRANSFER PROTEIN 9"/>
    <property type="match status" value="1"/>
</dbReference>
<evidence type="ECO:0000313" key="7">
    <source>
        <dbReference type="Proteomes" id="UP001152795"/>
    </source>
</evidence>
<keyword evidence="3" id="KW-0175">Coiled coil</keyword>
<dbReference type="GO" id="GO:0003777">
    <property type="term" value="F:microtubule motor activity"/>
    <property type="evidence" value="ECO:0007669"/>
    <property type="project" value="InterPro"/>
</dbReference>
<dbReference type="Gene3D" id="3.40.850.10">
    <property type="entry name" value="Kinesin motor domain"/>
    <property type="match status" value="1"/>
</dbReference>
<proteinExistence type="inferred from homology"/>
<keyword evidence="2 5" id="KW-0067">ATP-binding</keyword>
<dbReference type="SMART" id="SM00129">
    <property type="entry name" value="KISc"/>
    <property type="match status" value="1"/>
</dbReference>
<dbReference type="Pfam" id="PF00225">
    <property type="entry name" value="Kinesin"/>
    <property type="match status" value="1"/>
</dbReference>